<dbReference type="PANTHER" id="PTHR11069">
    <property type="entry name" value="GLUCOSYLCERAMIDASE"/>
    <property type="match status" value="1"/>
</dbReference>
<evidence type="ECO:0000256" key="2">
    <source>
        <dbReference type="ARBA" id="ARBA00022729"/>
    </source>
</evidence>
<evidence type="ECO:0000313" key="7">
    <source>
        <dbReference type="EMBL" id="MRX66709.1"/>
    </source>
</evidence>
<evidence type="ECO:0000259" key="6">
    <source>
        <dbReference type="Pfam" id="PF17189"/>
    </source>
</evidence>
<dbReference type="EMBL" id="FXTA01000002">
    <property type="protein sequence ID" value="SMO59561.1"/>
    <property type="molecule type" value="Genomic_DNA"/>
</dbReference>
<dbReference type="EMBL" id="WKKG01000001">
    <property type="protein sequence ID" value="MRX66709.1"/>
    <property type="molecule type" value="Genomic_DNA"/>
</dbReference>
<gene>
    <name evidence="7" type="ORF">GJU42_01885</name>
    <name evidence="8" type="ORF">SAMN06265349_102623</name>
</gene>
<dbReference type="RefSeq" id="WP_142450323.1">
    <property type="nucleotide sequence ID" value="NZ_FXTA01000002.1"/>
</dbReference>
<name>A0A521CLF1_9FLAO</name>
<dbReference type="Gene3D" id="3.20.20.80">
    <property type="entry name" value="Glycosidases"/>
    <property type="match status" value="1"/>
</dbReference>
<dbReference type="Gene3D" id="2.60.40.1180">
    <property type="entry name" value="Golgi alpha-mannosidase II"/>
    <property type="match status" value="1"/>
</dbReference>
<feature type="domain" description="Glycosyl hydrolase family 30 beta sandwich" evidence="6">
    <location>
        <begin position="427"/>
        <end position="487"/>
    </location>
</feature>
<dbReference type="InterPro" id="IPR001139">
    <property type="entry name" value="Glyco_hydro_30"/>
</dbReference>
<evidence type="ECO:0000256" key="3">
    <source>
        <dbReference type="ARBA" id="ARBA00022801"/>
    </source>
</evidence>
<dbReference type="SUPFAM" id="SSF51445">
    <property type="entry name" value="(Trans)glycosidases"/>
    <property type="match status" value="1"/>
</dbReference>
<dbReference type="Pfam" id="PF17189">
    <property type="entry name" value="Glyco_hydro_30C"/>
    <property type="match status" value="1"/>
</dbReference>
<protein>
    <submittedName>
        <fullName evidence="8">Glucosylceramidase</fullName>
    </submittedName>
    <submittedName>
        <fullName evidence="7">Glycosyl hydrolase</fullName>
    </submittedName>
</protein>
<dbReference type="InterPro" id="IPR017853">
    <property type="entry name" value="GH"/>
</dbReference>
<comment type="similarity">
    <text evidence="1 4">Belongs to the glycosyl hydrolase 30 family.</text>
</comment>
<evidence type="ECO:0000313" key="8">
    <source>
        <dbReference type="EMBL" id="SMO59561.1"/>
    </source>
</evidence>
<dbReference type="GO" id="GO:0006680">
    <property type="term" value="P:glucosylceramide catabolic process"/>
    <property type="evidence" value="ECO:0007669"/>
    <property type="project" value="TreeGrafter"/>
</dbReference>
<evidence type="ECO:0000313" key="9">
    <source>
        <dbReference type="Proteomes" id="UP000317289"/>
    </source>
</evidence>
<dbReference type="Proteomes" id="UP000468990">
    <property type="component" value="Unassembled WGS sequence"/>
</dbReference>
<keyword evidence="3 4" id="KW-0378">Hydrolase</keyword>
<dbReference type="OrthoDB" id="9806701at2"/>
<dbReference type="PANTHER" id="PTHR11069:SF23">
    <property type="entry name" value="LYSOSOMAL ACID GLUCOSYLCERAMIDASE"/>
    <property type="match status" value="1"/>
</dbReference>
<accession>A0A521CLF1</accession>
<sequence>MKAISSILIAPILLLQFSCNSSKIADASAVSGSKSNKKIQVYTTAENTDLKLSLSNNFISNNTSQQTTSSVSINVNAEQTDQTFLGIGGAITDASAEVFAKLSPKKQQEFLNAYYDKTKGIGYSLARTNIHSCDFSSDSYTYIAEGDKDLKTFNIDHDRKYRIPLLKKAIETAGGKLTLFVSPWSPPAFMKDNNDILHGGVLLPEFAQSWANYYVKFIREYEKEGIPVWGLTIQNEPAAKQRWESCIYTPEAERDFLKNFLGPTLQKEGLASKNVIIWDHNRGEMLEKRANLVFSDPEVSKFAWGIGFHWYETWSGGPPRFESVGEVHKAFPNKGLLFTEGCVEKFDASRFQFWGNAERYGLNMINDFNNGTVGWTDWNILLDQNGGPNHVGNFCFAPIHADVTKDELIYTPMYYYIGHFSKFIHANAKRITQTISDKTLLSTSFKNTDGKIATIVMNQSDKDVVYNLTNGTLKTTITIPAHAIQTIVY</sequence>
<dbReference type="InterPro" id="IPR033453">
    <property type="entry name" value="Glyco_hydro_30_TIM-barrel"/>
</dbReference>
<feature type="domain" description="Glycosyl hydrolase family 30 TIM-barrel" evidence="5">
    <location>
        <begin position="86"/>
        <end position="424"/>
    </location>
</feature>
<proteinExistence type="inferred from homology"/>
<dbReference type="Proteomes" id="UP000317289">
    <property type="component" value="Unassembled WGS sequence"/>
</dbReference>
<organism evidence="8 9">
    <name type="scientific">Flavobacterium resistens</name>
    <dbReference type="NCBI Taxonomy" id="443612"/>
    <lineage>
        <taxon>Bacteria</taxon>
        <taxon>Pseudomonadati</taxon>
        <taxon>Bacteroidota</taxon>
        <taxon>Flavobacteriia</taxon>
        <taxon>Flavobacteriales</taxon>
        <taxon>Flavobacteriaceae</taxon>
        <taxon>Flavobacterium</taxon>
    </lineage>
</organism>
<keyword evidence="10" id="KW-1185">Reference proteome</keyword>
<dbReference type="Pfam" id="PF02055">
    <property type="entry name" value="Glyco_hydro_30"/>
    <property type="match status" value="1"/>
</dbReference>
<dbReference type="InterPro" id="IPR013780">
    <property type="entry name" value="Glyco_hydro_b"/>
</dbReference>
<evidence type="ECO:0000256" key="4">
    <source>
        <dbReference type="RuleBase" id="RU361188"/>
    </source>
</evidence>
<reference evidence="8 9" key="1">
    <citation type="submission" date="2017-05" db="EMBL/GenBank/DDBJ databases">
        <authorList>
            <person name="Varghese N."/>
            <person name="Submissions S."/>
        </authorList>
    </citation>
    <scope>NUCLEOTIDE SEQUENCE [LARGE SCALE GENOMIC DNA]</scope>
    <source>
        <strain evidence="8 9">DSM 19382</strain>
    </source>
</reference>
<evidence type="ECO:0000259" key="5">
    <source>
        <dbReference type="Pfam" id="PF02055"/>
    </source>
</evidence>
<reference evidence="7 10" key="2">
    <citation type="submission" date="2019-11" db="EMBL/GenBank/DDBJ databases">
        <title>Flavobacterium resistens genome.</title>
        <authorList>
            <person name="Wilson V.M."/>
            <person name="Newman J.D."/>
        </authorList>
    </citation>
    <scope>NUCLEOTIDE SEQUENCE [LARGE SCALE GENOMIC DNA]</scope>
    <source>
        <strain evidence="7 10">DSM 19382</strain>
    </source>
</reference>
<dbReference type="GO" id="GO:0016020">
    <property type="term" value="C:membrane"/>
    <property type="evidence" value="ECO:0007669"/>
    <property type="project" value="GOC"/>
</dbReference>
<dbReference type="PRINTS" id="PR00843">
    <property type="entry name" value="GLHYDRLASE30"/>
</dbReference>
<keyword evidence="2" id="KW-0732">Signal</keyword>
<evidence type="ECO:0000256" key="1">
    <source>
        <dbReference type="ARBA" id="ARBA00005382"/>
    </source>
</evidence>
<dbReference type="GO" id="GO:0004348">
    <property type="term" value="F:glucosylceramidase activity"/>
    <property type="evidence" value="ECO:0007669"/>
    <property type="project" value="InterPro"/>
</dbReference>
<dbReference type="InterPro" id="IPR033452">
    <property type="entry name" value="GH30_C"/>
</dbReference>
<evidence type="ECO:0000313" key="10">
    <source>
        <dbReference type="Proteomes" id="UP000468990"/>
    </source>
</evidence>
<dbReference type="AlphaFoldDB" id="A0A521CLF1"/>
<keyword evidence="4" id="KW-0326">Glycosidase</keyword>